<proteinExistence type="predicted"/>
<organism evidence="1 2">
    <name type="scientific">Pseudarthrobacter phenanthrenivorans</name>
    <name type="common">Arthrobacter phenanthrenivorans</name>
    <dbReference type="NCBI Taxonomy" id="361575"/>
    <lineage>
        <taxon>Bacteria</taxon>
        <taxon>Bacillati</taxon>
        <taxon>Actinomycetota</taxon>
        <taxon>Actinomycetes</taxon>
        <taxon>Micrococcales</taxon>
        <taxon>Micrococcaceae</taxon>
        <taxon>Pseudarthrobacter</taxon>
    </lineage>
</organism>
<dbReference type="RefSeq" id="WP_043450368.1">
    <property type="nucleotide sequence ID" value="NZ_JWTB01000008.1"/>
</dbReference>
<accession>A0A0B4DPQ1</accession>
<dbReference type="AlphaFoldDB" id="A0A0B4DPQ1"/>
<evidence type="ECO:0000313" key="2">
    <source>
        <dbReference type="Proteomes" id="UP000031196"/>
    </source>
</evidence>
<gene>
    <name evidence="1" type="ORF">RM50_04235</name>
</gene>
<dbReference type="EMBL" id="JWTB01000008">
    <property type="protein sequence ID" value="KIC68681.1"/>
    <property type="molecule type" value="Genomic_DNA"/>
</dbReference>
<sequence>MSAVTAAKATPSFAAVDDLGWNRLHDLAFESKNRRLLGHVVLAENADSRVVAEVVSRAISNGWDDVLESAVTSRHTILRDHAAILRCGKTFTEEVYQGILRATDSPAILAMLRDAPYDSVKEGVVAKRIGIVKDTIKAAGDNPDAYPFNDGDEHEVISQAVTIALALDRHDLLAGLVATGCTGELTADRIAMNNITLPQPA</sequence>
<evidence type="ECO:0000313" key="1">
    <source>
        <dbReference type="EMBL" id="KIC68681.1"/>
    </source>
</evidence>
<protein>
    <submittedName>
        <fullName evidence="1">Uncharacterized protein</fullName>
    </submittedName>
</protein>
<dbReference type="Proteomes" id="UP000031196">
    <property type="component" value="Unassembled WGS sequence"/>
</dbReference>
<reference evidence="1 2" key="1">
    <citation type="submission" date="2014-12" db="EMBL/GenBank/DDBJ databases">
        <title>Genome sequencing of Arthrobacter phenanthrenivorans SWC37.</title>
        <authorList>
            <person name="Tan P.W."/>
            <person name="Chan K.-G."/>
        </authorList>
    </citation>
    <scope>NUCLEOTIDE SEQUENCE [LARGE SCALE GENOMIC DNA]</scope>
    <source>
        <strain evidence="1 2">SWC37</strain>
    </source>
</reference>
<dbReference type="OrthoDB" id="9830659at2"/>
<name>A0A0B4DPQ1_PSEPS</name>
<comment type="caution">
    <text evidence="1">The sequence shown here is derived from an EMBL/GenBank/DDBJ whole genome shotgun (WGS) entry which is preliminary data.</text>
</comment>